<dbReference type="PRINTS" id="PR00039">
    <property type="entry name" value="HTHLYSR"/>
</dbReference>
<dbReference type="Proteomes" id="UP000072741">
    <property type="component" value="Unassembled WGS sequence"/>
</dbReference>
<keyword evidence="7" id="KW-1185">Reference proteome</keyword>
<accession>A0A147GKP9</accession>
<evidence type="ECO:0000256" key="2">
    <source>
        <dbReference type="ARBA" id="ARBA00023015"/>
    </source>
</evidence>
<dbReference type="PROSITE" id="PS50931">
    <property type="entry name" value="HTH_LYSR"/>
    <property type="match status" value="1"/>
</dbReference>
<dbReference type="Pfam" id="PF00126">
    <property type="entry name" value="HTH_1"/>
    <property type="match status" value="1"/>
</dbReference>
<dbReference type="AlphaFoldDB" id="A0A147GKP9"/>
<keyword evidence="4" id="KW-0804">Transcription</keyword>
<dbReference type="OrthoDB" id="8715249at2"/>
<evidence type="ECO:0000256" key="3">
    <source>
        <dbReference type="ARBA" id="ARBA00023125"/>
    </source>
</evidence>
<dbReference type="InterPro" id="IPR036388">
    <property type="entry name" value="WH-like_DNA-bd_sf"/>
</dbReference>
<dbReference type="Gene3D" id="1.10.10.10">
    <property type="entry name" value="Winged helix-like DNA-binding domain superfamily/Winged helix DNA-binding domain"/>
    <property type="match status" value="1"/>
</dbReference>
<reference evidence="6 7" key="1">
    <citation type="journal article" date="2016" name="Front. Microbiol.">
        <title>Genomic Resource of Rice Seed Associated Bacteria.</title>
        <authorList>
            <person name="Midha S."/>
            <person name="Bansal K."/>
            <person name="Sharma S."/>
            <person name="Kumar N."/>
            <person name="Patil P.P."/>
            <person name="Chaudhry V."/>
            <person name="Patil P.B."/>
        </authorList>
    </citation>
    <scope>NUCLEOTIDE SEQUENCE [LARGE SCALE GENOMIC DNA]</scope>
    <source>
        <strain evidence="6 7">NS331</strain>
    </source>
</reference>
<name>A0A147GKP9_9BURK</name>
<evidence type="ECO:0000256" key="1">
    <source>
        <dbReference type="ARBA" id="ARBA00009437"/>
    </source>
</evidence>
<dbReference type="SUPFAM" id="SSF46785">
    <property type="entry name" value="Winged helix' DNA-binding domain"/>
    <property type="match status" value="1"/>
</dbReference>
<dbReference type="InterPro" id="IPR000847">
    <property type="entry name" value="LysR_HTH_N"/>
</dbReference>
<sequence>MGPGNRPLDLDWLEDFVALADTGSFSRAAEVRHIAQPAFSRHIRSLEEWVGVELCDRSAHPVALTAAGQRFLPLLRGVLAGL</sequence>
<organism evidence="6 7">
    <name type="scientific">Pseudacidovorax intermedius</name>
    <dbReference type="NCBI Taxonomy" id="433924"/>
    <lineage>
        <taxon>Bacteria</taxon>
        <taxon>Pseudomonadati</taxon>
        <taxon>Pseudomonadota</taxon>
        <taxon>Betaproteobacteria</taxon>
        <taxon>Burkholderiales</taxon>
        <taxon>Comamonadaceae</taxon>
        <taxon>Pseudacidovorax</taxon>
    </lineage>
</organism>
<feature type="non-terminal residue" evidence="6">
    <location>
        <position position="82"/>
    </location>
</feature>
<evidence type="ECO:0000313" key="6">
    <source>
        <dbReference type="EMBL" id="KTT06565.1"/>
    </source>
</evidence>
<protein>
    <submittedName>
        <fullName evidence="6">LysR family transcriptional regulator</fullName>
    </submittedName>
</protein>
<dbReference type="RefSeq" id="WP_153013071.1">
    <property type="nucleotide sequence ID" value="NZ_LDSL01000280.1"/>
</dbReference>
<dbReference type="EMBL" id="LDSL01000280">
    <property type="protein sequence ID" value="KTT06565.1"/>
    <property type="molecule type" value="Genomic_DNA"/>
</dbReference>
<dbReference type="PANTHER" id="PTHR30126">
    <property type="entry name" value="HTH-TYPE TRANSCRIPTIONAL REGULATOR"/>
    <property type="match status" value="1"/>
</dbReference>
<evidence type="ECO:0000313" key="7">
    <source>
        <dbReference type="Proteomes" id="UP000072741"/>
    </source>
</evidence>
<dbReference type="GO" id="GO:0003700">
    <property type="term" value="F:DNA-binding transcription factor activity"/>
    <property type="evidence" value="ECO:0007669"/>
    <property type="project" value="InterPro"/>
</dbReference>
<evidence type="ECO:0000256" key="4">
    <source>
        <dbReference type="ARBA" id="ARBA00023163"/>
    </source>
</evidence>
<dbReference type="InterPro" id="IPR036390">
    <property type="entry name" value="WH_DNA-bd_sf"/>
</dbReference>
<gene>
    <name evidence="6" type="ORF">NS331_25310</name>
</gene>
<comment type="caution">
    <text evidence="6">The sequence shown here is derived from an EMBL/GenBank/DDBJ whole genome shotgun (WGS) entry which is preliminary data.</text>
</comment>
<keyword evidence="2" id="KW-0805">Transcription regulation</keyword>
<keyword evidence="3" id="KW-0238">DNA-binding</keyword>
<comment type="similarity">
    <text evidence="1">Belongs to the LysR transcriptional regulatory family.</text>
</comment>
<evidence type="ECO:0000259" key="5">
    <source>
        <dbReference type="PROSITE" id="PS50931"/>
    </source>
</evidence>
<feature type="domain" description="HTH lysR-type" evidence="5">
    <location>
        <begin position="8"/>
        <end position="65"/>
    </location>
</feature>
<dbReference type="FunFam" id="1.10.10.10:FF:000001">
    <property type="entry name" value="LysR family transcriptional regulator"/>
    <property type="match status" value="1"/>
</dbReference>
<proteinExistence type="inferred from homology"/>
<dbReference type="GO" id="GO:0000976">
    <property type="term" value="F:transcription cis-regulatory region binding"/>
    <property type="evidence" value="ECO:0007669"/>
    <property type="project" value="TreeGrafter"/>
</dbReference>
<dbReference type="PANTHER" id="PTHR30126:SF2">
    <property type="entry name" value="HTH-TYPE TRANSCRIPTIONAL REGULATOR YJIE"/>
    <property type="match status" value="1"/>
</dbReference>